<dbReference type="EnsemblMetazoa" id="ENSAATROPT014371">
    <property type="protein sequence ID" value="ENSAATROPP013101"/>
    <property type="gene ID" value="ENSAATROPG011664"/>
</dbReference>
<dbReference type="Proteomes" id="UP000075880">
    <property type="component" value="Unassembled WGS sequence"/>
</dbReference>
<protein>
    <submittedName>
        <fullName evidence="1">Uncharacterized protein</fullName>
    </submittedName>
</protein>
<dbReference type="AlphaFoldDB" id="A0AAG5DPN8"/>
<reference evidence="1" key="1">
    <citation type="submission" date="2024-04" db="UniProtKB">
        <authorList>
            <consortium name="EnsemblMetazoa"/>
        </authorList>
    </citation>
    <scope>IDENTIFICATION</scope>
    <source>
        <strain evidence="1">EBRO</strain>
    </source>
</reference>
<name>A0AAG5DPN8_ANOAO</name>
<organism evidence="1 2">
    <name type="scientific">Anopheles atroparvus</name>
    <name type="common">European mosquito</name>
    <dbReference type="NCBI Taxonomy" id="41427"/>
    <lineage>
        <taxon>Eukaryota</taxon>
        <taxon>Metazoa</taxon>
        <taxon>Ecdysozoa</taxon>
        <taxon>Arthropoda</taxon>
        <taxon>Hexapoda</taxon>
        <taxon>Insecta</taxon>
        <taxon>Pterygota</taxon>
        <taxon>Neoptera</taxon>
        <taxon>Endopterygota</taxon>
        <taxon>Diptera</taxon>
        <taxon>Nematocera</taxon>
        <taxon>Culicoidea</taxon>
        <taxon>Culicidae</taxon>
        <taxon>Anophelinae</taxon>
        <taxon>Anopheles</taxon>
    </lineage>
</organism>
<accession>A0AAG5DPN8</accession>
<keyword evidence="2" id="KW-1185">Reference proteome</keyword>
<sequence length="118" mass="13343">MRIPHETNAYNTELLRTLSLLSDITPPRGSFRPQTACTIVKSDIAWPGYIVPASAPSCVGEPNNSEYSIRSMAWPFANALHSSYPYLSFLHQQNWNLTIPTWITAHDKYIVLIVIILK</sequence>
<proteinExistence type="predicted"/>
<evidence type="ECO:0000313" key="1">
    <source>
        <dbReference type="EnsemblMetazoa" id="ENSAATROPP013101"/>
    </source>
</evidence>
<evidence type="ECO:0000313" key="2">
    <source>
        <dbReference type="Proteomes" id="UP000075880"/>
    </source>
</evidence>